<dbReference type="EC" id="2.5.1.-" evidence="3"/>
<dbReference type="GO" id="GO:0005811">
    <property type="term" value="C:lipid droplet"/>
    <property type="evidence" value="ECO:0007669"/>
    <property type="project" value="TreeGrafter"/>
</dbReference>
<gene>
    <name evidence="4" type="ORF">LAME_0G17172G</name>
</gene>
<dbReference type="FunFam" id="3.40.1180.10:FF:000005">
    <property type="entry name" value="Alkyl transferase"/>
    <property type="match status" value="1"/>
</dbReference>
<evidence type="ECO:0000256" key="1">
    <source>
        <dbReference type="ARBA" id="ARBA00022679"/>
    </source>
</evidence>
<dbReference type="GO" id="GO:1904423">
    <property type="term" value="C:dehydrodolichyl diphosphate synthase complex"/>
    <property type="evidence" value="ECO:0007669"/>
    <property type="project" value="TreeGrafter"/>
</dbReference>
<proteinExistence type="inferred from homology"/>
<dbReference type="Proteomes" id="UP000191144">
    <property type="component" value="Chromosome G"/>
</dbReference>
<dbReference type="GO" id="GO:0005783">
    <property type="term" value="C:endoplasmic reticulum"/>
    <property type="evidence" value="ECO:0007669"/>
    <property type="project" value="TreeGrafter"/>
</dbReference>
<dbReference type="SUPFAM" id="SSF64005">
    <property type="entry name" value="Undecaprenyl diphosphate synthase"/>
    <property type="match status" value="1"/>
</dbReference>
<dbReference type="Pfam" id="PF01255">
    <property type="entry name" value="Prenyltransf"/>
    <property type="match status" value="1"/>
</dbReference>
<evidence type="ECO:0000256" key="3">
    <source>
        <dbReference type="RuleBase" id="RU363018"/>
    </source>
</evidence>
<name>A0A1G4KBB1_9SACH</name>
<keyword evidence="5" id="KW-1185">Reference proteome</keyword>
<evidence type="ECO:0000313" key="4">
    <source>
        <dbReference type="EMBL" id="SCV01584.1"/>
    </source>
</evidence>
<dbReference type="CDD" id="cd00475">
    <property type="entry name" value="Cis_IPPS"/>
    <property type="match status" value="1"/>
</dbReference>
<dbReference type="PANTHER" id="PTHR10291:SF2">
    <property type="entry name" value="DEHYDRODOLICHYL DIPHOSPHATE SYNTHASE COMPLEX SUBUNIT SRT1"/>
    <property type="match status" value="1"/>
</dbReference>
<dbReference type="PROSITE" id="PS01066">
    <property type="entry name" value="UPP_SYNTHASE"/>
    <property type="match status" value="1"/>
</dbReference>
<protein>
    <recommendedName>
        <fullName evidence="3">Alkyl transferase</fullName>
        <ecNumber evidence="3">2.5.1.-</ecNumber>
    </recommendedName>
</protein>
<keyword evidence="2" id="KW-0460">Magnesium</keyword>
<dbReference type="PANTHER" id="PTHR10291">
    <property type="entry name" value="DEHYDRODOLICHYL DIPHOSPHATE SYNTHASE FAMILY MEMBER"/>
    <property type="match status" value="1"/>
</dbReference>
<dbReference type="InterPro" id="IPR036424">
    <property type="entry name" value="UPP_synth-like_sf"/>
</dbReference>
<accession>A0A1G4KBB1</accession>
<evidence type="ECO:0000256" key="2">
    <source>
        <dbReference type="ARBA" id="ARBA00022842"/>
    </source>
</evidence>
<dbReference type="GO" id="GO:0016020">
    <property type="term" value="C:membrane"/>
    <property type="evidence" value="ECO:0007669"/>
    <property type="project" value="TreeGrafter"/>
</dbReference>
<dbReference type="AlphaFoldDB" id="A0A1G4KBB1"/>
<dbReference type="OrthoDB" id="4173905at2759"/>
<dbReference type="GO" id="GO:0045547">
    <property type="term" value="F:ditrans,polycis-polyprenyl diphosphate synthase [(2E,6E)-farnesyl diphosphate specific] activity"/>
    <property type="evidence" value="ECO:0007669"/>
    <property type="project" value="TreeGrafter"/>
</dbReference>
<dbReference type="NCBIfam" id="TIGR00055">
    <property type="entry name" value="uppS"/>
    <property type="match status" value="1"/>
</dbReference>
<dbReference type="Gene3D" id="3.40.1180.10">
    <property type="entry name" value="Decaprenyl diphosphate synthase-like"/>
    <property type="match status" value="1"/>
</dbReference>
<sequence>MAMETIARKDHAKAMENEVKQIQKQLRPGRPEPPIWWSYTSVRRYLHAQKLCVWSYFLELSWVHWVVFHTQFLLLSILQVGPVPQHVSFIMDGNRRYAKSLNKPTKSGHEAGAWTLLKMLSMCKTLGVKIVSAYAFSIENFNRPREEVDLLTSLLAEKLDEVGRRALDRKSELFGVRLRVVGERSMISKELNDRITRVERMTDGGDSMTLYVCFPYTSRNEIYHAVYDTAESCKYHGQAAEDVDVRSFTKSMFLGDNSNRCDLLIRTSGHTRLSDYMLWQVHENGVIEFTNTLWPDFGFIEFFVMLLRWSFFACLQRRELANVSLRSQAFHLFKNNLFPFKRKPVSYEDLPEAPQAVSVVLKS</sequence>
<evidence type="ECO:0000313" key="5">
    <source>
        <dbReference type="Proteomes" id="UP000191144"/>
    </source>
</evidence>
<organism evidence="4 5">
    <name type="scientific">Lachancea meyersii CBS 8951</name>
    <dbReference type="NCBI Taxonomy" id="1266667"/>
    <lineage>
        <taxon>Eukaryota</taxon>
        <taxon>Fungi</taxon>
        <taxon>Dikarya</taxon>
        <taxon>Ascomycota</taxon>
        <taxon>Saccharomycotina</taxon>
        <taxon>Saccharomycetes</taxon>
        <taxon>Saccharomycetales</taxon>
        <taxon>Saccharomycetaceae</taxon>
        <taxon>Lachancea</taxon>
    </lineage>
</organism>
<dbReference type="EMBL" id="LT598484">
    <property type="protein sequence ID" value="SCV01584.1"/>
    <property type="molecule type" value="Genomic_DNA"/>
</dbReference>
<dbReference type="InterPro" id="IPR018520">
    <property type="entry name" value="UPP_synth-like_CS"/>
</dbReference>
<dbReference type="InterPro" id="IPR001441">
    <property type="entry name" value="UPP_synth-like"/>
</dbReference>
<keyword evidence="1 3" id="KW-0808">Transferase</keyword>
<comment type="similarity">
    <text evidence="3">Belongs to the UPP synthase family.</text>
</comment>
<reference evidence="5" key="1">
    <citation type="submission" date="2016-03" db="EMBL/GenBank/DDBJ databases">
        <authorList>
            <person name="Devillers Hugo."/>
        </authorList>
    </citation>
    <scope>NUCLEOTIDE SEQUENCE [LARGE SCALE GENOMIC DNA]</scope>
</reference>
<dbReference type="GO" id="GO:0016094">
    <property type="term" value="P:polyprenol biosynthetic process"/>
    <property type="evidence" value="ECO:0007669"/>
    <property type="project" value="TreeGrafter"/>
</dbReference>